<feature type="domain" description="HTH gntR-type" evidence="4">
    <location>
        <begin position="3"/>
        <end position="71"/>
    </location>
</feature>
<dbReference type="Gene3D" id="1.20.120.530">
    <property type="entry name" value="GntR ligand-binding domain-like"/>
    <property type="match status" value="1"/>
</dbReference>
<dbReference type="PANTHER" id="PTHR43537:SF5">
    <property type="entry name" value="UXU OPERON TRANSCRIPTIONAL REGULATOR"/>
    <property type="match status" value="1"/>
</dbReference>
<dbReference type="Proteomes" id="UP000013243">
    <property type="component" value="Chromosome"/>
</dbReference>
<keyword evidence="3" id="KW-0804">Transcription</keyword>
<reference evidence="5 6" key="1">
    <citation type="journal article" date="2016" name="ISME J.">
        <title>Global occurrence and heterogeneity of the Roseobacter-clade species Ruegeria mobilis.</title>
        <authorList>
            <person name="Sonnenschein E."/>
            <person name="Gram L."/>
        </authorList>
    </citation>
    <scope>NUCLEOTIDE SEQUENCE [LARGE SCALE GENOMIC DNA]</scope>
    <source>
        <strain evidence="5 6">F1926</strain>
    </source>
</reference>
<evidence type="ECO:0000259" key="4">
    <source>
        <dbReference type="PROSITE" id="PS50949"/>
    </source>
</evidence>
<dbReference type="Pfam" id="PF00392">
    <property type="entry name" value="GntR"/>
    <property type="match status" value="1"/>
</dbReference>
<dbReference type="PRINTS" id="PR00035">
    <property type="entry name" value="HTHGNTR"/>
</dbReference>
<dbReference type="AlphaFoldDB" id="A0A1B0ZYU5"/>
<proteinExistence type="predicted"/>
<dbReference type="SUPFAM" id="SSF46785">
    <property type="entry name" value="Winged helix' DNA-binding domain"/>
    <property type="match status" value="1"/>
</dbReference>
<dbReference type="PANTHER" id="PTHR43537">
    <property type="entry name" value="TRANSCRIPTIONAL REGULATOR, GNTR FAMILY"/>
    <property type="match status" value="1"/>
</dbReference>
<dbReference type="SMART" id="SM00895">
    <property type="entry name" value="FCD"/>
    <property type="match status" value="1"/>
</dbReference>
<evidence type="ECO:0000313" key="6">
    <source>
        <dbReference type="Proteomes" id="UP000013243"/>
    </source>
</evidence>
<protein>
    <submittedName>
        <fullName evidence="5">GntR family transcriptional regulator</fullName>
    </submittedName>
</protein>
<dbReference type="GO" id="GO:0003700">
    <property type="term" value="F:DNA-binding transcription factor activity"/>
    <property type="evidence" value="ECO:0007669"/>
    <property type="project" value="InterPro"/>
</dbReference>
<dbReference type="KEGG" id="rmb:K529_001595"/>
<dbReference type="InterPro" id="IPR036390">
    <property type="entry name" value="WH_DNA-bd_sf"/>
</dbReference>
<organism evidence="5 6">
    <name type="scientific">Tritonibacter mobilis F1926</name>
    <dbReference type="NCBI Taxonomy" id="1265309"/>
    <lineage>
        <taxon>Bacteria</taxon>
        <taxon>Pseudomonadati</taxon>
        <taxon>Pseudomonadota</taxon>
        <taxon>Alphaproteobacteria</taxon>
        <taxon>Rhodobacterales</taxon>
        <taxon>Paracoccaceae</taxon>
        <taxon>Tritonibacter</taxon>
    </lineage>
</organism>
<dbReference type="GO" id="GO:0003677">
    <property type="term" value="F:DNA binding"/>
    <property type="evidence" value="ECO:0007669"/>
    <property type="project" value="UniProtKB-KW"/>
</dbReference>
<evidence type="ECO:0000256" key="3">
    <source>
        <dbReference type="ARBA" id="ARBA00023163"/>
    </source>
</evidence>
<dbReference type="PROSITE" id="PS50949">
    <property type="entry name" value="HTH_GNTR"/>
    <property type="match status" value="1"/>
</dbReference>
<evidence type="ECO:0000256" key="1">
    <source>
        <dbReference type="ARBA" id="ARBA00023015"/>
    </source>
</evidence>
<dbReference type="OrthoDB" id="9028214at2"/>
<dbReference type="STRING" id="1265309.K529_001595"/>
<dbReference type="GeneID" id="28248485"/>
<keyword evidence="2" id="KW-0238">DNA-binding</keyword>
<dbReference type="InterPro" id="IPR036388">
    <property type="entry name" value="WH-like_DNA-bd_sf"/>
</dbReference>
<dbReference type="EMBL" id="CP015230">
    <property type="protein sequence ID" value="ANP39446.1"/>
    <property type="molecule type" value="Genomic_DNA"/>
</dbReference>
<dbReference type="SUPFAM" id="SSF48008">
    <property type="entry name" value="GntR ligand-binding domain-like"/>
    <property type="match status" value="1"/>
</dbReference>
<dbReference type="CDD" id="cd07377">
    <property type="entry name" value="WHTH_GntR"/>
    <property type="match status" value="1"/>
</dbReference>
<dbReference type="InterPro" id="IPR000524">
    <property type="entry name" value="Tscrpt_reg_HTH_GntR"/>
</dbReference>
<evidence type="ECO:0000313" key="5">
    <source>
        <dbReference type="EMBL" id="ANP39446.1"/>
    </source>
</evidence>
<sequence>MALKPATLAQTDLRAAILQGDFSTDGRLPPERVLAEKLAISRTQLRGVLDALAKEGLIFRRHGQGTFLQPPPVQGAERLSALARRVSPRDLMEVRLDLEPALAAHAATRGSTEDKSRLLHLMEDSLMAPDLESYERADDIFHYKIAQMAGNPVFLSLFEEIRTLRQAADWKRTRREALGLEEIAEFSTLHSAIANAICAGSAEAARSAMAEHLQQVSHALRRSDTWLESPEM</sequence>
<keyword evidence="1" id="KW-0805">Transcription regulation</keyword>
<evidence type="ECO:0000256" key="2">
    <source>
        <dbReference type="ARBA" id="ARBA00023125"/>
    </source>
</evidence>
<name>A0A1B0ZYU5_9RHOB</name>
<dbReference type="Pfam" id="PF07729">
    <property type="entry name" value="FCD"/>
    <property type="match status" value="1"/>
</dbReference>
<dbReference type="SMART" id="SM00345">
    <property type="entry name" value="HTH_GNTR"/>
    <property type="match status" value="1"/>
</dbReference>
<gene>
    <name evidence="5" type="ORF">K529_001595</name>
</gene>
<dbReference type="InterPro" id="IPR008920">
    <property type="entry name" value="TF_FadR/GntR_C"/>
</dbReference>
<dbReference type="RefSeq" id="WP_005626869.1">
    <property type="nucleotide sequence ID" value="NZ_CP015230.1"/>
</dbReference>
<accession>A0A1B0ZYU5</accession>
<dbReference type="Gene3D" id="1.10.10.10">
    <property type="entry name" value="Winged helix-like DNA-binding domain superfamily/Winged helix DNA-binding domain"/>
    <property type="match status" value="1"/>
</dbReference>
<dbReference type="InterPro" id="IPR011711">
    <property type="entry name" value="GntR_C"/>
</dbReference>